<dbReference type="Proteomes" id="UP000602905">
    <property type="component" value="Unassembled WGS sequence"/>
</dbReference>
<comment type="caution">
    <text evidence="2">The sequence shown here is derived from an EMBL/GenBank/DDBJ whole genome shotgun (WGS) entry which is preliminary data.</text>
</comment>
<dbReference type="InterPro" id="IPR053013">
    <property type="entry name" value="LAT"/>
</dbReference>
<accession>A0A8H7HKG6</accession>
<gene>
    <name evidence="2" type="ORF">RHS03_08934</name>
</gene>
<feature type="non-terminal residue" evidence="2">
    <location>
        <position position="369"/>
    </location>
</feature>
<dbReference type="Pfam" id="PF22998">
    <property type="entry name" value="GNAT_LYC1-like"/>
    <property type="match status" value="1"/>
</dbReference>
<sequence length="369" mass="41300">MSLEYLIVKPANEAQSQEAMHRDAAYWSSRLGISPDDYMKTFVLFQQGAFGQEGRLKIWVLVPKDDPETTNFYASCQILTRKVLTLHPNQASSSSSFGHGITSVLVPPEHRRKGYAKYFMSLLHSALAPHQYPDPLRAPETTEQLSTVSILYSVVGDYYSRCIPAVGESGWALQKSFATTWPLSRAQVFTGPTLPVELIPEADISSTLDSDDLNIHTDLLRLQKKDPTKTYFAFVPTAPLNSYSVMFGKLLMDRRGPSNLSWGARIPGTDNFMTWVFYGLEQVQLIVTRLRATPDSFPTLLAAAVRTAKDTGCESIEIWNVPEDLKMIVRRTGGKTSERTDDLAGFKWYGEHPHSGVDNRDVVWALEEG</sequence>
<proteinExistence type="predicted"/>
<dbReference type="AlphaFoldDB" id="A0A8H7HKG6"/>
<dbReference type="OrthoDB" id="2020070at2759"/>
<evidence type="ECO:0000313" key="2">
    <source>
        <dbReference type="EMBL" id="KAF8690316.1"/>
    </source>
</evidence>
<protein>
    <recommendedName>
        <fullName evidence="1">LYC1 C-terminal domain-containing protein</fullName>
    </recommendedName>
</protein>
<dbReference type="PANTHER" id="PTHR34815">
    <property type="entry name" value="LYSINE ACETYLTRANSFERASE"/>
    <property type="match status" value="1"/>
</dbReference>
<reference evidence="2" key="1">
    <citation type="submission" date="2020-09" db="EMBL/GenBank/DDBJ databases">
        <title>Comparative genome analyses of four rice-infecting Rhizoctonia solani isolates reveal extensive enrichment of homogalacturonan modification genes.</title>
        <authorList>
            <person name="Lee D.-Y."/>
            <person name="Jeon J."/>
            <person name="Kim K.-T."/>
            <person name="Cheong K."/>
            <person name="Song H."/>
            <person name="Choi G."/>
            <person name="Ko J."/>
            <person name="Opiyo S.O."/>
            <person name="Zuo S."/>
            <person name="Madhav S."/>
            <person name="Lee Y.-H."/>
            <person name="Wang G.-L."/>
        </authorList>
    </citation>
    <scope>NUCLEOTIDE SEQUENCE</scope>
    <source>
        <strain evidence="2">AG1-IA WGL</strain>
    </source>
</reference>
<dbReference type="PANTHER" id="PTHR34815:SF2">
    <property type="entry name" value="N-ACETYLTRANSFERASE DOMAIN-CONTAINING PROTEIN"/>
    <property type="match status" value="1"/>
</dbReference>
<dbReference type="EMBL" id="JACYCD010000604">
    <property type="protein sequence ID" value="KAF8690316.1"/>
    <property type="molecule type" value="Genomic_DNA"/>
</dbReference>
<feature type="domain" description="LYC1 C-terminal" evidence="1">
    <location>
        <begin position="193"/>
        <end position="368"/>
    </location>
</feature>
<evidence type="ECO:0000313" key="3">
    <source>
        <dbReference type="Proteomes" id="UP000602905"/>
    </source>
</evidence>
<name>A0A8H7HKG6_9AGAM</name>
<organism evidence="2 3">
    <name type="scientific">Rhizoctonia solani</name>
    <dbReference type="NCBI Taxonomy" id="456999"/>
    <lineage>
        <taxon>Eukaryota</taxon>
        <taxon>Fungi</taxon>
        <taxon>Dikarya</taxon>
        <taxon>Basidiomycota</taxon>
        <taxon>Agaricomycotina</taxon>
        <taxon>Agaricomycetes</taxon>
        <taxon>Cantharellales</taxon>
        <taxon>Ceratobasidiaceae</taxon>
        <taxon>Rhizoctonia</taxon>
    </lineage>
</organism>
<dbReference type="InterPro" id="IPR055100">
    <property type="entry name" value="GNAT_LYC1-like"/>
</dbReference>
<evidence type="ECO:0000259" key="1">
    <source>
        <dbReference type="Pfam" id="PF22998"/>
    </source>
</evidence>